<gene>
    <name evidence="4" type="ORF">RJ639_025205</name>
</gene>
<feature type="repeat" description="PPR" evidence="2">
    <location>
        <begin position="307"/>
        <end position="341"/>
    </location>
</feature>
<evidence type="ECO:0000256" key="3">
    <source>
        <dbReference type="SAM" id="SignalP"/>
    </source>
</evidence>
<dbReference type="FunFam" id="1.25.40.10:FF:000090">
    <property type="entry name" value="Pentatricopeptide repeat-containing protein, chloroplastic"/>
    <property type="match status" value="1"/>
</dbReference>
<dbReference type="NCBIfam" id="TIGR00756">
    <property type="entry name" value="PPR"/>
    <property type="match status" value="5"/>
</dbReference>
<organism evidence="4 5">
    <name type="scientific">Escallonia herrerae</name>
    <dbReference type="NCBI Taxonomy" id="1293975"/>
    <lineage>
        <taxon>Eukaryota</taxon>
        <taxon>Viridiplantae</taxon>
        <taxon>Streptophyta</taxon>
        <taxon>Embryophyta</taxon>
        <taxon>Tracheophyta</taxon>
        <taxon>Spermatophyta</taxon>
        <taxon>Magnoliopsida</taxon>
        <taxon>eudicotyledons</taxon>
        <taxon>Gunneridae</taxon>
        <taxon>Pentapetalae</taxon>
        <taxon>asterids</taxon>
        <taxon>campanulids</taxon>
        <taxon>Escalloniales</taxon>
        <taxon>Escalloniaceae</taxon>
        <taxon>Escallonia</taxon>
    </lineage>
</organism>
<feature type="chain" id="PRO_5041739906" description="Pentatricopeptide repeat-containing protein" evidence="3">
    <location>
        <begin position="20"/>
        <end position="597"/>
    </location>
</feature>
<dbReference type="GO" id="GO:0009451">
    <property type="term" value="P:RNA modification"/>
    <property type="evidence" value="ECO:0007669"/>
    <property type="project" value="InterPro"/>
</dbReference>
<keyword evidence="5" id="KW-1185">Reference proteome</keyword>
<dbReference type="InterPro" id="IPR011990">
    <property type="entry name" value="TPR-like_helical_dom_sf"/>
</dbReference>
<dbReference type="SUPFAM" id="SSF48452">
    <property type="entry name" value="TPR-like"/>
    <property type="match status" value="1"/>
</dbReference>
<dbReference type="Pfam" id="PF20431">
    <property type="entry name" value="E_motif"/>
    <property type="match status" value="1"/>
</dbReference>
<dbReference type="PANTHER" id="PTHR47926:SF493">
    <property type="entry name" value="PENTATRICOPEPTIDE REPEAT-CONTAINING PROTEIN"/>
    <property type="match status" value="1"/>
</dbReference>
<dbReference type="InterPro" id="IPR046848">
    <property type="entry name" value="E_motif"/>
</dbReference>
<dbReference type="Pfam" id="PF13041">
    <property type="entry name" value="PPR_2"/>
    <property type="match status" value="3"/>
</dbReference>
<dbReference type="PROSITE" id="PS51375">
    <property type="entry name" value="PPR"/>
    <property type="match status" value="4"/>
</dbReference>
<dbReference type="FunFam" id="1.25.40.10:FF:000436">
    <property type="entry name" value="Pentatricopeptide repeat-containing protein At5g39350 family"/>
    <property type="match status" value="1"/>
</dbReference>
<feature type="repeat" description="PPR" evidence="2">
    <location>
        <begin position="445"/>
        <end position="479"/>
    </location>
</feature>
<reference evidence="4" key="1">
    <citation type="submission" date="2022-12" db="EMBL/GenBank/DDBJ databases">
        <title>Draft genome assemblies for two species of Escallonia (Escalloniales).</title>
        <authorList>
            <person name="Chanderbali A."/>
            <person name="Dervinis C."/>
            <person name="Anghel I."/>
            <person name="Soltis D."/>
            <person name="Soltis P."/>
            <person name="Zapata F."/>
        </authorList>
    </citation>
    <scope>NUCLEOTIDE SEQUENCE</scope>
    <source>
        <strain evidence="4">UCBG64.0493</strain>
        <tissue evidence="4">Leaf</tissue>
    </source>
</reference>
<dbReference type="EMBL" id="JAVXUP010004078">
    <property type="protein sequence ID" value="KAK2997627.1"/>
    <property type="molecule type" value="Genomic_DNA"/>
</dbReference>
<evidence type="ECO:0000256" key="1">
    <source>
        <dbReference type="ARBA" id="ARBA00022737"/>
    </source>
</evidence>
<feature type="signal peptide" evidence="3">
    <location>
        <begin position="1"/>
        <end position="19"/>
    </location>
</feature>
<feature type="repeat" description="PPR" evidence="2">
    <location>
        <begin position="410"/>
        <end position="444"/>
    </location>
</feature>
<dbReference type="Gene3D" id="1.25.40.10">
    <property type="entry name" value="Tetratricopeptide repeat domain"/>
    <property type="match status" value="4"/>
</dbReference>
<name>A0AA88UXH9_9ASTE</name>
<dbReference type="PANTHER" id="PTHR47926">
    <property type="entry name" value="PENTATRICOPEPTIDE REPEAT-CONTAINING PROTEIN"/>
    <property type="match status" value="1"/>
</dbReference>
<proteinExistence type="predicted"/>
<feature type="repeat" description="PPR" evidence="2">
    <location>
        <begin position="202"/>
        <end position="236"/>
    </location>
</feature>
<dbReference type="GO" id="GO:0003723">
    <property type="term" value="F:RNA binding"/>
    <property type="evidence" value="ECO:0007669"/>
    <property type="project" value="InterPro"/>
</dbReference>
<accession>A0AA88UXH9</accession>
<evidence type="ECO:0000313" key="5">
    <source>
        <dbReference type="Proteomes" id="UP001188597"/>
    </source>
</evidence>
<dbReference type="Pfam" id="PF01535">
    <property type="entry name" value="PPR"/>
    <property type="match status" value="3"/>
</dbReference>
<protein>
    <recommendedName>
        <fullName evidence="6">Pentatricopeptide repeat-containing protein</fullName>
    </recommendedName>
</protein>
<evidence type="ECO:0000313" key="4">
    <source>
        <dbReference type="EMBL" id="KAK2997627.1"/>
    </source>
</evidence>
<dbReference type="Proteomes" id="UP001188597">
    <property type="component" value="Unassembled WGS sequence"/>
</dbReference>
<sequence>MNGTSQALLKLKHLLSTSAATTTTNTGAAATAAQCESLLHRYAAIKSLTNTKKLHAHIVISGLLSSHKSTYLLSLLTSTYALCGHLPYARQLFDELPHRTLRSCKTMIQMYTKNGLSSTTLQLFVEMLASGHPVPDKHTYPFVIKACGDLLLLKLGASLHCLTVTNGFVTDTFVGNSLLAMYMNCGDKEGAKRVFDSMSERTVVSWNTMISGYFKNGSASEALMILKKMVEEGVEADCATVVSVLPACGYLKDLDAGREYGKCLHGWATRQKLESDVNVETALIDMYANCKSMTLSFRVFRRTSKKRTVPWNAILSGCITNRLAREAIELFKEMLLEAVDPNDATLNSLLPAYSNLADLQLAMNVHSYLIKTGFLSLVEVTTGLLDIYSKSGGLDYAHKIFDGISARYKDIFVWSVIIAGYGMHGHGDTSLTLFSQMVQSGVEPNEVTFTSVLHACSHAGLVDEGLSLFKYMLKSHRALAHAEHYTCMVDLLGRADRLEEAYELIEQMPFRPNHAVWGALLGACVIHENVELGEVAARWLFEIEPNNTGNYVLMAKIYAAVGRWKEAENVRHMMNAVGLRKAPAHSSVKIGNMANIG</sequence>
<dbReference type="FunFam" id="1.25.40.10:FF:000344">
    <property type="entry name" value="Pentatricopeptide repeat-containing protein"/>
    <property type="match status" value="1"/>
</dbReference>
<comment type="caution">
    <text evidence="4">The sequence shown here is derived from an EMBL/GenBank/DDBJ whole genome shotgun (WGS) entry which is preliminary data.</text>
</comment>
<keyword evidence="3" id="KW-0732">Signal</keyword>
<dbReference type="AlphaFoldDB" id="A0AA88UXH9"/>
<dbReference type="InterPro" id="IPR002885">
    <property type="entry name" value="PPR_rpt"/>
</dbReference>
<evidence type="ECO:0000256" key="2">
    <source>
        <dbReference type="PROSITE-ProRule" id="PRU00708"/>
    </source>
</evidence>
<dbReference type="InterPro" id="IPR046960">
    <property type="entry name" value="PPR_At4g14850-like_plant"/>
</dbReference>
<keyword evidence="1" id="KW-0677">Repeat</keyword>
<evidence type="ECO:0008006" key="6">
    <source>
        <dbReference type="Google" id="ProtNLM"/>
    </source>
</evidence>